<evidence type="ECO:0000256" key="1">
    <source>
        <dbReference type="ARBA" id="ARBA00023015"/>
    </source>
</evidence>
<dbReference type="SUPFAM" id="SSF46894">
    <property type="entry name" value="C-terminal effector domain of the bipartite response regulators"/>
    <property type="match status" value="1"/>
</dbReference>
<keyword evidence="2" id="KW-0238">DNA-binding</keyword>
<dbReference type="GO" id="GO:0006355">
    <property type="term" value="P:regulation of DNA-templated transcription"/>
    <property type="evidence" value="ECO:0007669"/>
    <property type="project" value="InterPro"/>
</dbReference>
<evidence type="ECO:0000313" key="5">
    <source>
        <dbReference type="EMBL" id="ATW26813.1"/>
    </source>
</evidence>
<reference evidence="5 6" key="1">
    <citation type="submission" date="2016-10" db="EMBL/GenBank/DDBJ databases">
        <title>Complete Genome Sequence of Peptococcaceae strain DCMF.</title>
        <authorList>
            <person name="Edwards R.J."/>
            <person name="Holland S.I."/>
            <person name="Deshpande N.P."/>
            <person name="Wong Y.K."/>
            <person name="Ertan H."/>
            <person name="Manefield M."/>
            <person name="Russell T.L."/>
            <person name="Lee M.J."/>
        </authorList>
    </citation>
    <scope>NUCLEOTIDE SEQUENCE [LARGE SCALE GENOMIC DNA]</scope>
    <source>
        <strain evidence="5 6">DCMF</strain>
    </source>
</reference>
<gene>
    <name evidence="5" type="ORF">DCMF_20410</name>
</gene>
<accession>A0A3G1KW96</accession>
<keyword evidence="1" id="KW-0805">Transcription regulation</keyword>
<dbReference type="RefSeq" id="WP_214658770.1">
    <property type="nucleotide sequence ID" value="NZ_CP017634.1"/>
</dbReference>
<dbReference type="Proteomes" id="UP000323521">
    <property type="component" value="Chromosome"/>
</dbReference>
<organism evidence="5 6">
    <name type="scientific">Formimonas warabiya</name>
    <dbReference type="NCBI Taxonomy" id="1761012"/>
    <lineage>
        <taxon>Bacteria</taxon>
        <taxon>Bacillati</taxon>
        <taxon>Bacillota</taxon>
        <taxon>Clostridia</taxon>
        <taxon>Eubacteriales</taxon>
        <taxon>Peptococcaceae</taxon>
        <taxon>Candidatus Formimonas</taxon>
    </lineage>
</organism>
<dbReference type="InterPro" id="IPR036388">
    <property type="entry name" value="WH-like_DNA-bd_sf"/>
</dbReference>
<name>A0A3G1KW96_FORW1</name>
<dbReference type="PANTHER" id="PTHR44688:SF16">
    <property type="entry name" value="DNA-BINDING TRANSCRIPTIONAL ACTIVATOR DEVR_DOSR"/>
    <property type="match status" value="1"/>
</dbReference>
<dbReference type="KEGG" id="fwa:DCMF_20410"/>
<dbReference type="GO" id="GO:0003677">
    <property type="term" value="F:DNA binding"/>
    <property type="evidence" value="ECO:0007669"/>
    <property type="project" value="UniProtKB-KW"/>
</dbReference>
<dbReference type="PANTHER" id="PTHR44688">
    <property type="entry name" value="DNA-BINDING TRANSCRIPTIONAL ACTIVATOR DEVR_DOSR"/>
    <property type="match status" value="1"/>
</dbReference>
<feature type="domain" description="HTH luxR-type" evidence="4">
    <location>
        <begin position="1"/>
        <end position="65"/>
    </location>
</feature>
<dbReference type="InterPro" id="IPR016032">
    <property type="entry name" value="Sig_transdc_resp-reg_C-effctor"/>
</dbReference>
<keyword evidence="3" id="KW-0804">Transcription</keyword>
<evidence type="ECO:0000256" key="2">
    <source>
        <dbReference type="ARBA" id="ARBA00023125"/>
    </source>
</evidence>
<evidence type="ECO:0000259" key="4">
    <source>
        <dbReference type="PROSITE" id="PS50043"/>
    </source>
</evidence>
<proteinExistence type="predicted"/>
<dbReference type="Gene3D" id="1.10.10.10">
    <property type="entry name" value="Winged helix-like DNA-binding domain superfamily/Winged helix DNA-binding domain"/>
    <property type="match status" value="1"/>
</dbReference>
<dbReference type="PRINTS" id="PR00038">
    <property type="entry name" value="HTHLUXR"/>
</dbReference>
<dbReference type="PROSITE" id="PS50043">
    <property type="entry name" value="HTH_LUXR_2"/>
    <property type="match status" value="1"/>
</dbReference>
<evidence type="ECO:0000256" key="3">
    <source>
        <dbReference type="ARBA" id="ARBA00023163"/>
    </source>
</evidence>
<dbReference type="SMART" id="SM00421">
    <property type="entry name" value="HTH_LUXR"/>
    <property type="match status" value="1"/>
</dbReference>
<protein>
    <recommendedName>
        <fullName evidence="4">HTH luxR-type domain-containing protein</fullName>
    </recommendedName>
</protein>
<dbReference type="AlphaFoldDB" id="A0A3G1KW96"/>
<evidence type="ECO:0000313" key="6">
    <source>
        <dbReference type="Proteomes" id="UP000323521"/>
    </source>
</evidence>
<dbReference type="Pfam" id="PF00196">
    <property type="entry name" value="GerE"/>
    <property type="match status" value="1"/>
</dbReference>
<dbReference type="InterPro" id="IPR000792">
    <property type="entry name" value="Tscrpt_reg_LuxR_C"/>
</dbReference>
<sequence length="71" mass="8252">MEENQILTERQMEILSLVAQGKTYKEVAGKLYVTERTVKYHMGEILKKLHMRNRVQVIAYTSQLGLIDLAE</sequence>
<dbReference type="CDD" id="cd06170">
    <property type="entry name" value="LuxR_C_like"/>
    <property type="match status" value="1"/>
</dbReference>
<keyword evidence="6" id="KW-1185">Reference proteome</keyword>
<dbReference type="EMBL" id="CP017634">
    <property type="protein sequence ID" value="ATW26813.1"/>
    <property type="molecule type" value="Genomic_DNA"/>
</dbReference>